<evidence type="ECO:0000313" key="3">
    <source>
        <dbReference type="EMBL" id="GAA4809442.1"/>
    </source>
</evidence>
<gene>
    <name evidence="3" type="ORF">GCM10023200_54050</name>
</gene>
<organism evidence="3 4">
    <name type="scientific">Actinomycetospora chlora</name>
    <dbReference type="NCBI Taxonomy" id="663608"/>
    <lineage>
        <taxon>Bacteria</taxon>
        <taxon>Bacillati</taxon>
        <taxon>Actinomycetota</taxon>
        <taxon>Actinomycetes</taxon>
        <taxon>Pseudonocardiales</taxon>
        <taxon>Pseudonocardiaceae</taxon>
        <taxon>Actinomycetospora</taxon>
    </lineage>
</organism>
<protein>
    <recommendedName>
        <fullName evidence="5">Serine/threonine protein kinase</fullName>
    </recommendedName>
</protein>
<comment type="caution">
    <text evidence="3">The sequence shown here is derived from an EMBL/GenBank/DDBJ whole genome shotgun (WGS) entry which is preliminary data.</text>
</comment>
<keyword evidence="2" id="KW-1133">Transmembrane helix</keyword>
<reference evidence="4" key="1">
    <citation type="journal article" date="2019" name="Int. J. Syst. Evol. Microbiol.">
        <title>The Global Catalogue of Microorganisms (GCM) 10K type strain sequencing project: providing services to taxonomists for standard genome sequencing and annotation.</title>
        <authorList>
            <consortium name="The Broad Institute Genomics Platform"/>
            <consortium name="The Broad Institute Genome Sequencing Center for Infectious Disease"/>
            <person name="Wu L."/>
            <person name="Ma J."/>
        </authorList>
    </citation>
    <scope>NUCLEOTIDE SEQUENCE [LARGE SCALE GENOMIC DNA]</scope>
    <source>
        <strain evidence="4">JCM 17979</strain>
    </source>
</reference>
<sequence>MPRSAVTTLARPATPVAVVAPPLAPPAPTHSAGAPAWMGWTVAVAGLLVAGLLVAVGVLVLRPPSVTVAAPAPVTTTRTVTPAPSAGDSVSGYRSATDSEPTSAALLSEGVDADRWQVEALVGSWVPQLSSKRVGTVADGITYDSTAILAHRNQLADRYGPVLLLDSSDWPVFRESGYTVVVAAHPFATAAQANAWCSAQGLGADDCFAKRLAHIGSSADNTVMRG</sequence>
<keyword evidence="4" id="KW-1185">Reference proteome</keyword>
<dbReference type="RefSeq" id="WP_345423440.1">
    <property type="nucleotide sequence ID" value="NZ_BAABHO010000066.1"/>
</dbReference>
<evidence type="ECO:0000313" key="4">
    <source>
        <dbReference type="Proteomes" id="UP001500928"/>
    </source>
</evidence>
<keyword evidence="2" id="KW-0812">Transmembrane</keyword>
<evidence type="ECO:0000256" key="1">
    <source>
        <dbReference type="SAM" id="MobiDB-lite"/>
    </source>
</evidence>
<dbReference type="EMBL" id="BAABHO010000066">
    <property type="protein sequence ID" value="GAA4809442.1"/>
    <property type="molecule type" value="Genomic_DNA"/>
</dbReference>
<keyword evidence="2" id="KW-0472">Membrane</keyword>
<accession>A0ABP9CEG4</accession>
<feature type="transmembrane region" description="Helical" evidence="2">
    <location>
        <begin position="37"/>
        <end position="61"/>
    </location>
</feature>
<feature type="region of interest" description="Disordered" evidence="1">
    <location>
        <begin position="79"/>
        <end position="98"/>
    </location>
</feature>
<name>A0ABP9CEG4_9PSEU</name>
<dbReference type="Proteomes" id="UP001500928">
    <property type="component" value="Unassembled WGS sequence"/>
</dbReference>
<evidence type="ECO:0008006" key="5">
    <source>
        <dbReference type="Google" id="ProtNLM"/>
    </source>
</evidence>
<proteinExistence type="predicted"/>
<evidence type="ECO:0000256" key="2">
    <source>
        <dbReference type="SAM" id="Phobius"/>
    </source>
</evidence>